<dbReference type="FunFam" id="3.30.390.80:FF:000001">
    <property type="entry name" value="DNA repair protein RAD52 homolog"/>
    <property type="match status" value="1"/>
</dbReference>
<keyword evidence="2" id="KW-0227">DNA damage</keyword>
<dbReference type="GO" id="GO:0003697">
    <property type="term" value="F:single-stranded DNA binding"/>
    <property type="evidence" value="ECO:0007669"/>
    <property type="project" value="UniProtKB-ARBA"/>
</dbReference>
<dbReference type="InterPro" id="IPR042525">
    <property type="entry name" value="Rad52_Rad59_Rad22_sf"/>
</dbReference>
<dbReference type="Pfam" id="PF04098">
    <property type="entry name" value="Rad52_Rad22"/>
    <property type="match status" value="1"/>
</dbReference>
<dbReference type="InterPro" id="IPR041247">
    <property type="entry name" value="Rad52_fam"/>
</dbReference>
<feature type="region of interest" description="Disordered" evidence="5">
    <location>
        <begin position="370"/>
        <end position="645"/>
    </location>
</feature>
<evidence type="ECO:0000256" key="2">
    <source>
        <dbReference type="ARBA" id="ARBA00022763"/>
    </source>
</evidence>
<feature type="region of interest" description="Disordered" evidence="5">
    <location>
        <begin position="234"/>
        <end position="346"/>
    </location>
</feature>
<dbReference type="GO" id="GO:0005634">
    <property type="term" value="C:nucleus"/>
    <property type="evidence" value="ECO:0007669"/>
    <property type="project" value="TreeGrafter"/>
</dbReference>
<feature type="compositionally biased region" description="Low complexity" evidence="5">
    <location>
        <begin position="276"/>
        <end position="298"/>
    </location>
</feature>
<evidence type="ECO:0000313" key="6">
    <source>
        <dbReference type="EMBL" id="KAJ7735778.1"/>
    </source>
</evidence>
<feature type="compositionally biased region" description="Low complexity" evidence="5">
    <location>
        <begin position="541"/>
        <end position="554"/>
    </location>
</feature>
<gene>
    <name evidence="6" type="ORF">B0H16DRAFT_1380391</name>
</gene>
<feature type="compositionally biased region" description="Low complexity" evidence="5">
    <location>
        <begin position="626"/>
        <end position="637"/>
    </location>
</feature>
<feature type="compositionally biased region" description="Low complexity" evidence="5">
    <location>
        <begin position="238"/>
        <end position="266"/>
    </location>
</feature>
<dbReference type="PANTHER" id="PTHR12132:SF1">
    <property type="entry name" value="DNA REPAIR PROTEIN RAD52 HOMOLOG"/>
    <property type="match status" value="1"/>
</dbReference>
<keyword evidence="7" id="KW-1185">Reference proteome</keyword>
<feature type="compositionally biased region" description="Gly residues" evidence="5">
    <location>
        <begin position="603"/>
        <end position="613"/>
    </location>
</feature>
<organism evidence="6 7">
    <name type="scientific">Mycena metata</name>
    <dbReference type="NCBI Taxonomy" id="1033252"/>
    <lineage>
        <taxon>Eukaryota</taxon>
        <taxon>Fungi</taxon>
        <taxon>Dikarya</taxon>
        <taxon>Basidiomycota</taxon>
        <taxon>Agaricomycotina</taxon>
        <taxon>Agaricomycetes</taxon>
        <taxon>Agaricomycetidae</taxon>
        <taxon>Agaricales</taxon>
        <taxon>Marasmiineae</taxon>
        <taxon>Mycenaceae</taxon>
        <taxon>Mycena</taxon>
    </lineage>
</organism>
<evidence type="ECO:0000256" key="5">
    <source>
        <dbReference type="SAM" id="MobiDB-lite"/>
    </source>
</evidence>
<feature type="compositionally biased region" description="Polar residues" evidence="5">
    <location>
        <begin position="497"/>
        <end position="509"/>
    </location>
</feature>
<feature type="compositionally biased region" description="Pro residues" evidence="5">
    <location>
        <begin position="528"/>
        <end position="540"/>
    </location>
</feature>
<feature type="compositionally biased region" description="Gly residues" evidence="5">
    <location>
        <begin position="411"/>
        <end position="422"/>
    </location>
</feature>
<name>A0AAD7I5T2_9AGAR</name>
<sequence length="645" mass="68030">MAGPLSGHIINSYESSMNQSNQSICTDGLISFNPNMHGSFNPNMHSTQQSFSFSNPSLASTSMSESTYDRVNRLQTKLNQKLGPEFISQRPGPGGGPKLTYAEGWKVINVANEVFGFEGWSSNIVSLTTDYMDYNEETRRYNVGVSAVMRVTLKEGVFHEDVGYGMIENAKAKGMALDKCKKEAVTDGLKRTLRTFGNVLGNCLYDKQYTAEIVKIKVPPIKLEKSELYRLPELSEKPPAGASTSASASSASTSRSSITATSTPARAPAPAPVPAPQQQKWQPQQQQQQQQPAKPISSVPRHMQTTGLQTPITTPAVPERKVSFAPQTKPPQAPMQMQTNPAHAEDEAESFGFFSDDDAFLACVDMGDGDLGRPIEYEEGAGSSVVSGGGEEAEQQSRVPQEMKPEAFGPMGHGRTGTGTGTRAGAQQQQQQQQQWGAMNPPPNPPQPQQQQQQRMNVVPRAQAQKPNSGSSASGSSSRAAAILNATRNVAGAGAAPSTSTTNQNQNPKGPTPPNSRSDAAGGASAPAPAPVPAPAPAPAKRPATPSAGGFNFPPGMPNPLLQQHQSNGKPPPMLPPAPQGVKRGADAMMASSTRAGTSAGLGLSGAGAGAGGTTRQPLGTLALDGQQQQQYQQQGGSDLKRVRR</sequence>
<evidence type="ECO:0000256" key="1">
    <source>
        <dbReference type="ARBA" id="ARBA00006638"/>
    </source>
</evidence>
<dbReference type="PANTHER" id="PTHR12132">
    <property type="entry name" value="DNA REPAIR AND RECOMBINATION PROTEIN RAD52, RAD59"/>
    <property type="match status" value="1"/>
</dbReference>
<proteinExistence type="inferred from homology"/>
<evidence type="ECO:0000313" key="7">
    <source>
        <dbReference type="Proteomes" id="UP001215598"/>
    </source>
</evidence>
<accession>A0AAD7I5T2</accession>
<feature type="compositionally biased region" description="Low complexity" evidence="5">
    <location>
        <begin position="469"/>
        <end position="482"/>
    </location>
</feature>
<dbReference type="EMBL" id="JARKIB010000125">
    <property type="protein sequence ID" value="KAJ7735778.1"/>
    <property type="molecule type" value="Genomic_DNA"/>
</dbReference>
<keyword evidence="4" id="KW-0234">DNA repair</keyword>
<dbReference type="AlphaFoldDB" id="A0AAD7I5T2"/>
<reference evidence="6" key="1">
    <citation type="submission" date="2023-03" db="EMBL/GenBank/DDBJ databases">
        <title>Massive genome expansion in bonnet fungi (Mycena s.s.) driven by repeated elements and novel gene families across ecological guilds.</title>
        <authorList>
            <consortium name="Lawrence Berkeley National Laboratory"/>
            <person name="Harder C.B."/>
            <person name="Miyauchi S."/>
            <person name="Viragh M."/>
            <person name="Kuo A."/>
            <person name="Thoen E."/>
            <person name="Andreopoulos B."/>
            <person name="Lu D."/>
            <person name="Skrede I."/>
            <person name="Drula E."/>
            <person name="Henrissat B."/>
            <person name="Morin E."/>
            <person name="Kohler A."/>
            <person name="Barry K."/>
            <person name="LaButti K."/>
            <person name="Morin E."/>
            <person name="Salamov A."/>
            <person name="Lipzen A."/>
            <person name="Mereny Z."/>
            <person name="Hegedus B."/>
            <person name="Baldrian P."/>
            <person name="Stursova M."/>
            <person name="Weitz H."/>
            <person name="Taylor A."/>
            <person name="Grigoriev I.V."/>
            <person name="Nagy L.G."/>
            <person name="Martin F."/>
            <person name="Kauserud H."/>
        </authorList>
    </citation>
    <scope>NUCLEOTIDE SEQUENCE</scope>
    <source>
        <strain evidence="6">CBHHK182m</strain>
    </source>
</reference>
<dbReference type="Gene3D" id="3.30.390.80">
    <property type="entry name" value="DNA repair protein Rad52/59/22"/>
    <property type="match status" value="1"/>
</dbReference>
<dbReference type="GO" id="GO:0045002">
    <property type="term" value="P:double-strand break repair via single-strand annealing"/>
    <property type="evidence" value="ECO:0007669"/>
    <property type="project" value="TreeGrafter"/>
</dbReference>
<evidence type="ECO:0000256" key="4">
    <source>
        <dbReference type="ARBA" id="ARBA00023204"/>
    </source>
</evidence>
<evidence type="ECO:0000256" key="3">
    <source>
        <dbReference type="ARBA" id="ARBA00023172"/>
    </source>
</evidence>
<comment type="caution">
    <text evidence="6">The sequence shown here is derived from an EMBL/GenBank/DDBJ whole genome shotgun (WGS) entry which is preliminary data.</text>
</comment>
<protein>
    <submittedName>
        <fullName evidence="6">RAD52 DNA repair protein</fullName>
    </submittedName>
</protein>
<dbReference type="SUPFAM" id="SSF54768">
    <property type="entry name" value="dsRNA-binding domain-like"/>
    <property type="match status" value="1"/>
</dbReference>
<feature type="compositionally biased region" description="Polar residues" evidence="5">
    <location>
        <begin position="303"/>
        <end position="313"/>
    </location>
</feature>
<comment type="similarity">
    <text evidence="1">Belongs to the RAD52 family.</text>
</comment>
<dbReference type="GO" id="GO:0000724">
    <property type="term" value="P:double-strand break repair via homologous recombination"/>
    <property type="evidence" value="ECO:0007669"/>
    <property type="project" value="TreeGrafter"/>
</dbReference>
<dbReference type="Proteomes" id="UP001215598">
    <property type="component" value="Unassembled WGS sequence"/>
</dbReference>
<keyword evidence="3" id="KW-0233">DNA recombination</keyword>
<dbReference type="InterPro" id="IPR007232">
    <property type="entry name" value="Rad52_Rad59_Rad22"/>
</dbReference>
<dbReference type="GO" id="GO:0006312">
    <property type="term" value="P:mitotic recombination"/>
    <property type="evidence" value="ECO:0007669"/>
    <property type="project" value="TreeGrafter"/>
</dbReference>
<feature type="compositionally biased region" description="Pro residues" evidence="5">
    <location>
        <begin position="570"/>
        <end position="579"/>
    </location>
</feature>
<feature type="compositionally biased region" description="Low complexity" evidence="5">
    <location>
        <begin position="423"/>
        <end position="435"/>
    </location>
</feature>